<evidence type="ECO:0000313" key="3">
    <source>
        <dbReference type="Proteomes" id="UP000215335"/>
    </source>
</evidence>
<feature type="region of interest" description="Disordered" evidence="1">
    <location>
        <begin position="170"/>
        <end position="321"/>
    </location>
</feature>
<dbReference type="EMBL" id="NNAY01004953">
    <property type="protein sequence ID" value="OXU17189.1"/>
    <property type="molecule type" value="Genomic_DNA"/>
</dbReference>
<organism evidence="2 3">
    <name type="scientific">Trichomalopsis sarcophagae</name>
    <dbReference type="NCBI Taxonomy" id="543379"/>
    <lineage>
        <taxon>Eukaryota</taxon>
        <taxon>Metazoa</taxon>
        <taxon>Ecdysozoa</taxon>
        <taxon>Arthropoda</taxon>
        <taxon>Hexapoda</taxon>
        <taxon>Insecta</taxon>
        <taxon>Pterygota</taxon>
        <taxon>Neoptera</taxon>
        <taxon>Endopterygota</taxon>
        <taxon>Hymenoptera</taxon>
        <taxon>Apocrita</taxon>
        <taxon>Proctotrupomorpha</taxon>
        <taxon>Chalcidoidea</taxon>
        <taxon>Pteromalidae</taxon>
        <taxon>Pteromalinae</taxon>
        <taxon>Trichomalopsis</taxon>
    </lineage>
</organism>
<dbReference type="Proteomes" id="UP000215335">
    <property type="component" value="Unassembled WGS sequence"/>
</dbReference>
<evidence type="ECO:0000313" key="2">
    <source>
        <dbReference type="EMBL" id="OXU17189.1"/>
    </source>
</evidence>
<dbReference type="OrthoDB" id="7739595at2759"/>
<proteinExistence type="predicted"/>
<comment type="caution">
    <text evidence="2">The sequence shown here is derived from an EMBL/GenBank/DDBJ whole genome shotgun (WGS) entry which is preliminary data.</text>
</comment>
<gene>
    <name evidence="2" type="ORF">TSAR_014737</name>
</gene>
<accession>A0A232EFN8</accession>
<feature type="compositionally biased region" description="Basic residues" evidence="1">
    <location>
        <begin position="209"/>
        <end position="218"/>
    </location>
</feature>
<dbReference type="AlphaFoldDB" id="A0A232EFN8"/>
<protein>
    <submittedName>
        <fullName evidence="2">Uncharacterized protein</fullName>
    </submittedName>
</protein>
<feature type="compositionally biased region" description="Basic and acidic residues" evidence="1">
    <location>
        <begin position="278"/>
        <end position="292"/>
    </location>
</feature>
<keyword evidence="3" id="KW-1185">Reference proteome</keyword>
<name>A0A232EFN8_9HYME</name>
<sequence>MLALLLRGFFLLTVMGWYSTSLWKMIDGYFKGQFQRYLEEEYQRNPKMRQDVRAGFNDAADKSASPVTEELQQVLRSCSAELAAEEVGCTVGEAELAKRSEESGTTPTAADAFAAGAAAEIEEEERDEVEVIVPEAEKEVDGLDELAFREKPARECDAEPPDEEAVILQDTIENESVDNSMVYIEQIEPRQPGLRQDRNEQEYQQQQQQKHRKQHQSQRRSQQQKKEQQRPKPGKKRKFSGRPQIGAKSEKATSKKNRHGPLTLTDEDFERVSRKKYRYTDEEGNIVDRDFSEFDDENSWTSDGFDDEGEEDKRKGIPLADLPYKPAVDVYDLDRLSEEEFCPLTLDDDPTCEETRLWP</sequence>
<evidence type="ECO:0000256" key="1">
    <source>
        <dbReference type="SAM" id="MobiDB-lite"/>
    </source>
</evidence>
<reference evidence="2 3" key="1">
    <citation type="journal article" date="2017" name="Curr. Biol.">
        <title>The Evolution of Venom by Co-option of Single-Copy Genes.</title>
        <authorList>
            <person name="Martinson E.O."/>
            <person name="Mrinalini"/>
            <person name="Kelkar Y.D."/>
            <person name="Chang C.H."/>
            <person name="Werren J.H."/>
        </authorList>
    </citation>
    <scope>NUCLEOTIDE SEQUENCE [LARGE SCALE GENOMIC DNA]</scope>
    <source>
        <strain evidence="2 3">Alberta</strain>
        <tissue evidence="2">Whole body</tissue>
    </source>
</reference>
<feature type="compositionally biased region" description="Acidic residues" evidence="1">
    <location>
        <begin position="293"/>
        <end position="310"/>
    </location>
</feature>